<dbReference type="Proteomes" id="UP000485058">
    <property type="component" value="Unassembled WGS sequence"/>
</dbReference>
<dbReference type="AlphaFoldDB" id="A0A699YFK6"/>
<dbReference type="EMBL" id="BLLF01000188">
    <property type="protein sequence ID" value="GFH08833.1"/>
    <property type="molecule type" value="Genomic_DNA"/>
</dbReference>
<evidence type="ECO:0000313" key="2">
    <source>
        <dbReference type="Proteomes" id="UP000485058"/>
    </source>
</evidence>
<evidence type="ECO:0000313" key="1">
    <source>
        <dbReference type="EMBL" id="GFH08833.1"/>
    </source>
</evidence>
<organism evidence="1 2">
    <name type="scientific">Haematococcus lacustris</name>
    <name type="common">Green alga</name>
    <name type="synonym">Haematococcus pluvialis</name>
    <dbReference type="NCBI Taxonomy" id="44745"/>
    <lineage>
        <taxon>Eukaryota</taxon>
        <taxon>Viridiplantae</taxon>
        <taxon>Chlorophyta</taxon>
        <taxon>core chlorophytes</taxon>
        <taxon>Chlorophyceae</taxon>
        <taxon>CS clade</taxon>
        <taxon>Chlamydomonadales</taxon>
        <taxon>Haematococcaceae</taxon>
        <taxon>Haematococcus</taxon>
    </lineage>
</organism>
<gene>
    <name evidence="1" type="ORF">HaLaN_03864</name>
</gene>
<comment type="caution">
    <text evidence="1">The sequence shown here is derived from an EMBL/GenBank/DDBJ whole genome shotgun (WGS) entry which is preliminary data.</text>
</comment>
<protein>
    <submittedName>
        <fullName evidence="1">Uncharacterized protein</fullName>
    </submittedName>
</protein>
<accession>A0A699YFK6</accession>
<reference evidence="1 2" key="1">
    <citation type="submission" date="2020-02" db="EMBL/GenBank/DDBJ databases">
        <title>Draft genome sequence of Haematococcus lacustris strain NIES-144.</title>
        <authorList>
            <person name="Morimoto D."/>
            <person name="Nakagawa S."/>
            <person name="Yoshida T."/>
            <person name="Sawayama S."/>
        </authorList>
    </citation>
    <scope>NUCLEOTIDE SEQUENCE [LARGE SCALE GENOMIC DNA]</scope>
    <source>
        <strain evidence="1 2">NIES-144</strain>
    </source>
</reference>
<keyword evidence="2" id="KW-1185">Reference proteome</keyword>
<sequence length="59" mass="6342">MLGANLAQTTLCTTEEACMSTLTSVMRSKPPPPPPIQPCLTFVPWLRTTGKAAKHPAFT</sequence>
<proteinExistence type="predicted"/>
<name>A0A699YFK6_HAELA</name>